<keyword evidence="2" id="KW-1185">Reference proteome</keyword>
<organism evidence="1 2">
    <name type="scientific">Rhamnella rubrinervis</name>
    <dbReference type="NCBI Taxonomy" id="2594499"/>
    <lineage>
        <taxon>Eukaryota</taxon>
        <taxon>Viridiplantae</taxon>
        <taxon>Streptophyta</taxon>
        <taxon>Embryophyta</taxon>
        <taxon>Tracheophyta</taxon>
        <taxon>Spermatophyta</taxon>
        <taxon>Magnoliopsida</taxon>
        <taxon>eudicotyledons</taxon>
        <taxon>Gunneridae</taxon>
        <taxon>Pentapetalae</taxon>
        <taxon>rosids</taxon>
        <taxon>fabids</taxon>
        <taxon>Rosales</taxon>
        <taxon>Rhamnaceae</taxon>
        <taxon>rhamnoid group</taxon>
        <taxon>Rhamneae</taxon>
        <taxon>Rhamnella</taxon>
    </lineage>
</organism>
<reference evidence="1" key="1">
    <citation type="submission" date="2020-03" db="EMBL/GenBank/DDBJ databases">
        <title>A high-quality chromosome-level genome assembly of a woody plant with both climbing and erect habits, Rhamnella rubrinervis.</title>
        <authorList>
            <person name="Lu Z."/>
            <person name="Yang Y."/>
            <person name="Zhu X."/>
            <person name="Sun Y."/>
        </authorList>
    </citation>
    <scope>NUCLEOTIDE SEQUENCE</scope>
    <source>
        <strain evidence="1">BYM</strain>
        <tissue evidence="1">Leaf</tissue>
    </source>
</reference>
<dbReference type="AlphaFoldDB" id="A0A8K0HTN7"/>
<evidence type="ECO:0000313" key="1">
    <source>
        <dbReference type="EMBL" id="KAF3457890.1"/>
    </source>
</evidence>
<proteinExistence type="predicted"/>
<dbReference type="EMBL" id="VOIH02000001">
    <property type="protein sequence ID" value="KAF3457890.1"/>
    <property type="molecule type" value="Genomic_DNA"/>
</dbReference>
<dbReference type="Proteomes" id="UP000796880">
    <property type="component" value="Unassembled WGS sequence"/>
</dbReference>
<protein>
    <submittedName>
        <fullName evidence="1">Uncharacterized protein</fullName>
    </submittedName>
</protein>
<comment type="caution">
    <text evidence="1">The sequence shown here is derived from an EMBL/GenBank/DDBJ whole genome shotgun (WGS) entry which is preliminary data.</text>
</comment>
<sequence length="258" mass="29182">MPRTICRGYPYIRGSRRFGRCLGTICRGISVYNKRAPLGQFGRCLGKFGRGVSVYNRRAPSANLADASANLAEVAFIYLVFHRHTVSRRIIQRCGGYCSSHVISNSQSGTQSYLISYEKGIDQFEASFLDMDQFEANIDWASEMSDRPVIIMRGKMRSDHHLGHQGHFFPNWCRYISVNNNECALVVKVDIKWQAYYLSTSAIKMTPKSWFQIKNARPLAVLFRISDGQRILHSSSGSNAGLNSIRMTGKRIPHSSDK</sequence>
<evidence type="ECO:0000313" key="2">
    <source>
        <dbReference type="Proteomes" id="UP000796880"/>
    </source>
</evidence>
<gene>
    <name evidence="1" type="ORF">FNV43_RR02550</name>
</gene>
<accession>A0A8K0HTN7</accession>
<name>A0A8K0HTN7_9ROSA</name>